<dbReference type="EMBL" id="AP031322">
    <property type="protein sequence ID" value="BFH72817.1"/>
    <property type="molecule type" value="Genomic_DNA"/>
</dbReference>
<accession>A0AAT9GPU1</accession>
<protein>
    <recommendedName>
        <fullName evidence="2">Transposase</fullName>
    </recommendedName>
</protein>
<dbReference type="KEGG" id="sjv:SJAV_07610"/>
<organism evidence="1">
    <name type="scientific">Sulfurisphaera javensis</name>
    <dbReference type="NCBI Taxonomy" id="2049879"/>
    <lineage>
        <taxon>Archaea</taxon>
        <taxon>Thermoproteota</taxon>
        <taxon>Thermoprotei</taxon>
        <taxon>Sulfolobales</taxon>
        <taxon>Sulfolobaceae</taxon>
        <taxon>Sulfurisphaera</taxon>
    </lineage>
</organism>
<evidence type="ECO:0000313" key="1">
    <source>
        <dbReference type="EMBL" id="BFH72817.1"/>
    </source>
</evidence>
<name>A0AAT9GPU1_9CREN</name>
<evidence type="ECO:0008006" key="2">
    <source>
        <dbReference type="Google" id="ProtNLM"/>
    </source>
</evidence>
<dbReference type="AlphaFoldDB" id="A0AAT9GPU1"/>
<reference evidence="1" key="1">
    <citation type="submission" date="2024-03" db="EMBL/GenBank/DDBJ databases">
        <title>Complete genome sequence of Sulfurisphaera javensis strain KD-1.</title>
        <authorList>
            <person name="Sakai H."/>
            <person name="Nur N."/>
            <person name="Suwanto A."/>
            <person name="Kurosawa N."/>
        </authorList>
    </citation>
    <scope>NUCLEOTIDE SEQUENCE</scope>
    <source>
        <strain evidence="1">KD-1</strain>
    </source>
</reference>
<sequence>MNKSLFWVKVIKMKENQNTTITKYLIKKNNKEELIDGMIKFAEKVRGYHNKLSCSISNGYRDRCTNITYEH</sequence>
<proteinExistence type="predicted"/>
<gene>
    <name evidence="1" type="ORF">SJAV_07610</name>
</gene>